<feature type="domain" description="Cytochrome b/b6 N-terminal region profile" evidence="11">
    <location>
        <begin position="13"/>
        <end position="216"/>
    </location>
</feature>
<evidence type="ECO:0000313" key="12">
    <source>
        <dbReference type="EMBL" id="PSO03186.1"/>
    </source>
</evidence>
<feature type="transmembrane region" description="Helical" evidence="10">
    <location>
        <begin position="122"/>
        <end position="140"/>
    </location>
</feature>
<feature type="transmembrane region" description="Helical" evidence="10">
    <location>
        <begin position="312"/>
        <end position="332"/>
    </location>
</feature>
<dbReference type="GO" id="GO:0016020">
    <property type="term" value="C:membrane"/>
    <property type="evidence" value="ECO:0007669"/>
    <property type="project" value="UniProtKB-SubCell"/>
</dbReference>
<dbReference type="PANTHER" id="PTHR19271:SF16">
    <property type="entry name" value="CYTOCHROME B"/>
    <property type="match status" value="1"/>
</dbReference>
<feature type="transmembrane region" description="Helical" evidence="10">
    <location>
        <begin position="344"/>
        <end position="370"/>
    </location>
</feature>
<evidence type="ECO:0000256" key="8">
    <source>
        <dbReference type="ARBA" id="ARBA00023004"/>
    </source>
</evidence>
<dbReference type="AlphaFoldDB" id="A0A2R6BXD3"/>
<evidence type="ECO:0000259" key="11">
    <source>
        <dbReference type="PROSITE" id="PS51002"/>
    </source>
</evidence>
<dbReference type="InterPro" id="IPR036150">
    <property type="entry name" value="Cyt_b/b6_C_sf"/>
</dbReference>
<dbReference type="Pfam" id="PF13631">
    <property type="entry name" value="Cytochrom_B_N_2"/>
    <property type="match status" value="1"/>
</dbReference>
<dbReference type="InterPro" id="IPR016174">
    <property type="entry name" value="Di-haem_cyt_TM"/>
</dbReference>
<proteinExistence type="predicted"/>
<evidence type="ECO:0000256" key="1">
    <source>
        <dbReference type="ARBA" id="ARBA00004141"/>
    </source>
</evidence>
<dbReference type="GO" id="GO:0009055">
    <property type="term" value="F:electron transfer activity"/>
    <property type="evidence" value="ECO:0007669"/>
    <property type="project" value="InterPro"/>
</dbReference>
<feature type="transmembrane region" description="Helical" evidence="10">
    <location>
        <begin position="40"/>
        <end position="64"/>
    </location>
</feature>
<evidence type="ECO:0000256" key="5">
    <source>
        <dbReference type="ARBA" id="ARBA00022723"/>
    </source>
</evidence>
<dbReference type="SUPFAM" id="SSF81342">
    <property type="entry name" value="Transmembrane di-heme cytochromes"/>
    <property type="match status" value="1"/>
</dbReference>
<feature type="transmembrane region" description="Helical" evidence="10">
    <location>
        <begin position="376"/>
        <end position="395"/>
    </location>
</feature>
<evidence type="ECO:0000256" key="9">
    <source>
        <dbReference type="ARBA" id="ARBA00023136"/>
    </source>
</evidence>
<protein>
    <recommendedName>
        <fullName evidence="11">Cytochrome b/b6 N-terminal region profile domain-containing protein</fullName>
    </recommendedName>
</protein>
<sequence length="552" mass="61051">MARWLSVSLAERFINWWSDRLHVKDVPLARIPDYMYSVNYWLGSMVAAALIYEVISGLFLILYYTPSNPYTQTEFIITKVPYGSLLLSTHLYGAYIMIFLAYVHMFRNYFVKAYKNPRELQWMVGVILLTLTQGAAFLGYSMTGDILAADAVDVGRGVLEQAPFGKTLEALVFGNGTSLDLFTRLLGYHIILVALIGLLFGYHFYLAEMNGFMPHPKKVGYRAPAKLDEKDPSLNPWYPRNLLYMLELGFFTFAAILIVPSVISLLHNVPILFSPYPSVSPTSPQATTIPAYPPWFFLFMYKVLDFRPLSPIQVAVVAALIPIIYFLLVPVLDRSKDLHFFSGWVYQAIGVIAIINFIQASVWGAIAPGIPVDPNVYIPVIVEPVIIVFVGFYLLSRRAHTLANANVRSVGRVAAIGLIALASGVFLEALYSLQTLTLHPSFTYIPPAITGLLSTGLLGAVLIGVDRATPTTPPSGVGTPRKTTTTTKRLGAAYALLTVLLITAIALAAVTWRFNPLTQAAFFGIGLGALLLVFGEMISIYHYVVYTPPKNR</sequence>
<evidence type="ECO:0000256" key="3">
    <source>
        <dbReference type="ARBA" id="ARBA00022617"/>
    </source>
</evidence>
<evidence type="ECO:0000313" key="13">
    <source>
        <dbReference type="Proteomes" id="UP000241120"/>
    </source>
</evidence>
<name>A0A2R6BXD3_9ARCH</name>
<keyword evidence="5" id="KW-0479">Metal-binding</keyword>
<reference evidence="12 13" key="1">
    <citation type="submission" date="2017-04" db="EMBL/GenBank/DDBJ databases">
        <title>Novel microbial lineages endemic to geothermal iron-oxide mats fill important gaps in the evolutionary history of Archaea.</title>
        <authorList>
            <person name="Jay Z.J."/>
            <person name="Beam J.P."/>
            <person name="Dlakic M."/>
            <person name="Rusch D.B."/>
            <person name="Kozubal M.A."/>
            <person name="Inskeep W.P."/>
        </authorList>
    </citation>
    <scope>NUCLEOTIDE SEQUENCE [LARGE SCALE GENOMIC DNA]</scope>
    <source>
        <strain evidence="12">ECH_B_1</strain>
    </source>
</reference>
<dbReference type="Gene3D" id="1.20.810.10">
    <property type="entry name" value="Cytochrome Bc1 Complex, Chain C"/>
    <property type="match status" value="1"/>
</dbReference>
<keyword evidence="6" id="KW-0249">Electron transport</keyword>
<evidence type="ECO:0000256" key="10">
    <source>
        <dbReference type="SAM" id="Phobius"/>
    </source>
</evidence>
<organism evidence="12 13">
    <name type="scientific">Candidatus Marsarchaeota G2 archaeon ECH_B_1</name>
    <dbReference type="NCBI Taxonomy" id="1978159"/>
    <lineage>
        <taxon>Archaea</taxon>
        <taxon>Candidatus Marsarchaeota</taxon>
        <taxon>Candidatus Marsarchaeota group 2</taxon>
    </lineage>
</organism>
<dbReference type="Pfam" id="PF00032">
    <property type="entry name" value="Cytochrom_B_C"/>
    <property type="match status" value="1"/>
</dbReference>
<evidence type="ECO:0000256" key="6">
    <source>
        <dbReference type="ARBA" id="ARBA00022982"/>
    </source>
</evidence>
<gene>
    <name evidence="12" type="ORF">B9Q05_02250</name>
</gene>
<dbReference type="PANTHER" id="PTHR19271">
    <property type="entry name" value="CYTOCHROME B"/>
    <property type="match status" value="1"/>
</dbReference>
<evidence type="ECO:0000256" key="4">
    <source>
        <dbReference type="ARBA" id="ARBA00022692"/>
    </source>
</evidence>
<dbReference type="GO" id="GO:0016491">
    <property type="term" value="F:oxidoreductase activity"/>
    <property type="evidence" value="ECO:0007669"/>
    <property type="project" value="InterPro"/>
</dbReference>
<dbReference type="PROSITE" id="PS51002">
    <property type="entry name" value="CYTB_NTER"/>
    <property type="match status" value="1"/>
</dbReference>
<dbReference type="InterPro" id="IPR027387">
    <property type="entry name" value="Cytb/b6-like_sf"/>
</dbReference>
<feature type="transmembrane region" description="Helical" evidence="10">
    <location>
        <begin position="520"/>
        <end position="544"/>
    </location>
</feature>
<keyword evidence="3" id="KW-0349">Heme</keyword>
<dbReference type="SUPFAM" id="SSF81648">
    <property type="entry name" value="a domain/subunit of cytochrome bc1 complex (Ubiquinol-cytochrome c reductase)"/>
    <property type="match status" value="1"/>
</dbReference>
<dbReference type="InterPro" id="IPR005798">
    <property type="entry name" value="Cyt_b/b6_C"/>
</dbReference>
<evidence type="ECO:0000256" key="2">
    <source>
        <dbReference type="ARBA" id="ARBA00022448"/>
    </source>
</evidence>
<feature type="transmembrane region" description="Helical" evidence="10">
    <location>
        <begin position="491"/>
        <end position="514"/>
    </location>
</feature>
<keyword evidence="8" id="KW-0408">Iron</keyword>
<feature type="transmembrane region" description="Helical" evidence="10">
    <location>
        <begin position="415"/>
        <end position="433"/>
    </location>
</feature>
<dbReference type="Proteomes" id="UP000241120">
    <property type="component" value="Unassembled WGS sequence"/>
</dbReference>
<dbReference type="GO" id="GO:0046872">
    <property type="term" value="F:metal ion binding"/>
    <property type="evidence" value="ECO:0007669"/>
    <property type="project" value="UniProtKB-KW"/>
</dbReference>
<dbReference type="InterPro" id="IPR005797">
    <property type="entry name" value="Cyt_b/b6_N"/>
</dbReference>
<comment type="caution">
    <text evidence="12">The sequence shown here is derived from an EMBL/GenBank/DDBJ whole genome shotgun (WGS) entry which is preliminary data.</text>
</comment>
<evidence type="ECO:0000256" key="7">
    <source>
        <dbReference type="ARBA" id="ARBA00022989"/>
    </source>
</evidence>
<feature type="transmembrane region" description="Helical" evidence="10">
    <location>
        <begin position="445"/>
        <end position="465"/>
    </location>
</feature>
<accession>A0A2R6BXD3</accession>
<comment type="subcellular location">
    <subcellularLocation>
        <location evidence="1">Membrane</location>
        <topology evidence="1">Multi-pass membrane protein</topology>
    </subcellularLocation>
</comment>
<feature type="transmembrane region" description="Helical" evidence="10">
    <location>
        <begin position="186"/>
        <end position="207"/>
    </location>
</feature>
<keyword evidence="7 10" id="KW-1133">Transmembrane helix</keyword>
<dbReference type="GO" id="GO:0022904">
    <property type="term" value="P:respiratory electron transport chain"/>
    <property type="evidence" value="ECO:0007669"/>
    <property type="project" value="InterPro"/>
</dbReference>
<dbReference type="EMBL" id="NEXG01000002">
    <property type="protein sequence ID" value="PSO03186.1"/>
    <property type="molecule type" value="Genomic_DNA"/>
</dbReference>
<keyword evidence="2" id="KW-0813">Transport</keyword>
<keyword evidence="4 10" id="KW-0812">Transmembrane</keyword>
<keyword evidence="9 10" id="KW-0472">Membrane</keyword>
<feature type="transmembrane region" description="Helical" evidence="10">
    <location>
        <begin position="242"/>
        <end position="266"/>
    </location>
</feature>